<dbReference type="Gene3D" id="2.40.50.100">
    <property type="match status" value="1"/>
</dbReference>
<dbReference type="Pfam" id="PF25989">
    <property type="entry name" value="YknX_C"/>
    <property type="match status" value="1"/>
</dbReference>
<dbReference type="Gene3D" id="2.40.30.170">
    <property type="match status" value="1"/>
</dbReference>
<proteinExistence type="inferred from homology"/>
<dbReference type="RefSeq" id="WP_269907002.1">
    <property type="nucleotide sequence ID" value="NZ_JAPFQA010000010.1"/>
</dbReference>
<comment type="similarity">
    <text evidence="2">Belongs to the membrane fusion protein (MFP) (TC 8.A.1) family.</text>
</comment>
<evidence type="ECO:0000256" key="1">
    <source>
        <dbReference type="ARBA" id="ARBA00004196"/>
    </source>
</evidence>
<dbReference type="EMBL" id="JAPFQA010000010">
    <property type="protein sequence ID" value="MCZ8546647.1"/>
    <property type="molecule type" value="Genomic_DNA"/>
</dbReference>
<accession>A0ABT4QYK8</accession>
<evidence type="ECO:0000256" key="3">
    <source>
        <dbReference type="ARBA" id="ARBA00023054"/>
    </source>
</evidence>
<dbReference type="InterPro" id="IPR050465">
    <property type="entry name" value="UPF0194_transport"/>
</dbReference>
<dbReference type="NCBIfam" id="TIGR01730">
    <property type="entry name" value="RND_mfp"/>
    <property type="match status" value="1"/>
</dbReference>
<comment type="subcellular location">
    <subcellularLocation>
        <location evidence="1">Cell envelope</location>
    </subcellularLocation>
</comment>
<name>A0ABT4QYK8_9HYPH</name>
<evidence type="ECO:0000313" key="7">
    <source>
        <dbReference type="Proteomes" id="UP001152178"/>
    </source>
</evidence>
<evidence type="ECO:0000256" key="4">
    <source>
        <dbReference type="SAM" id="Coils"/>
    </source>
</evidence>
<dbReference type="PANTHER" id="PTHR32347">
    <property type="entry name" value="EFFLUX SYSTEM COMPONENT YKNX-RELATED"/>
    <property type="match status" value="1"/>
</dbReference>
<dbReference type="Proteomes" id="UP001152178">
    <property type="component" value="Unassembled WGS sequence"/>
</dbReference>
<feature type="coiled-coil region" evidence="4">
    <location>
        <begin position="122"/>
        <end position="156"/>
    </location>
</feature>
<dbReference type="InterPro" id="IPR058637">
    <property type="entry name" value="YknX-like_C"/>
</dbReference>
<feature type="domain" description="YknX-like C-terminal permuted SH3-like" evidence="5">
    <location>
        <begin position="326"/>
        <end position="393"/>
    </location>
</feature>
<evidence type="ECO:0000313" key="6">
    <source>
        <dbReference type="EMBL" id="MCZ8546647.1"/>
    </source>
</evidence>
<organism evidence="6 7">
    <name type="scientific">Mesorhizobium qingshengii</name>
    <dbReference type="NCBI Taxonomy" id="1165689"/>
    <lineage>
        <taxon>Bacteria</taxon>
        <taxon>Pseudomonadati</taxon>
        <taxon>Pseudomonadota</taxon>
        <taxon>Alphaproteobacteria</taxon>
        <taxon>Hyphomicrobiales</taxon>
        <taxon>Phyllobacteriaceae</taxon>
        <taxon>Mesorhizobium</taxon>
    </lineage>
</organism>
<reference evidence="6" key="1">
    <citation type="submission" date="2022-11" db="EMBL/GenBank/DDBJ databases">
        <authorList>
            <person name="Coimbra C."/>
        </authorList>
    </citation>
    <scope>NUCLEOTIDE SEQUENCE</scope>
    <source>
        <strain evidence="6">Jales19</strain>
    </source>
</reference>
<protein>
    <submittedName>
        <fullName evidence="6">Efflux RND transporter periplasmic adaptor subunit</fullName>
    </submittedName>
</protein>
<keyword evidence="3 4" id="KW-0175">Coiled coil</keyword>
<evidence type="ECO:0000256" key="2">
    <source>
        <dbReference type="ARBA" id="ARBA00009477"/>
    </source>
</evidence>
<dbReference type="InterPro" id="IPR006143">
    <property type="entry name" value="RND_pump_MFP"/>
</dbReference>
<sequence>MKRRTTSIAGALVLALAALGFYWLLMPQPTLVETAEVVTSRFQDTVEKDGRTRVRDRYLVSAPLSGRIQRLTLKAGDTVRTGEKLATITPPVSPLLDPRVRLELEAQVGAAEAAVEETASLHEQAKVLLAQASADLERTRELVKRNVAAAAQLEREEFLFRSTQRQTDAAERRWHAATHLLEQARAALNSADNSETSESFPVSSPIDGRVLRVMQESETVVAQAAPLLELGDPGDLEIAVDVLTTDAARIREGDKVIIDRWGGPADLLGAVRRVEPSGFTKISALGVEEQRVWVVVDITSPRETWTSLGDGYRVEVKIVVDENDQAIVVPIGALFRRGDAWSVFVVEAGRVHLREIQVARLSARLAAVAQGVRPGEIVVAYPPASLAEGSKVKLQLQ</sequence>
<dbReference type="Gene3D" id="2.40.420.20">
    <property type="match status" value="1"/>
</dbReference>
<dbReference type="PANTHER" id="PTHR32347:SF29">
    <property type="entry name" value="UPF0194 MEMBRANE PROTEIN YBHG"/>
    <property type="match status" value="1"/>
</dbReference>
<gene>
    <name evidence="6" type="ORF">OOJ09_20855</name>
</gene>
<evidence type="ECO:0000259" key="5">
    <source>
        <dbReference type="Pfam" id="PF25989"/>
    </source>
</evidence>
<comment type="caution">
    <text evidence="6">The sequence shown here is derived from an EMBL/GenBank/DDBJ whole genome shotgun (WGS) entry which is preliminary data.</text>
</comment>
<dbReference type="Gene3D" id="1.10.287.470">
    <property type="entry name" value="Helix hairpin bin"/>
    <property type="match status" value="1"/>
</dbReference>
<dbReference type="SUPFAM" id="SSF111369">
    <property type="entry name" value="HlyD-like secretion proteins"/>
    <property type="match status" value="1"/>
</dbReference>
<keyword evidence="7" id="KW-1185">Reference proteome</keyword>